<dbReference type="CDD" id="cd18794">
    <property type="entry name" value="SF2_C_RecQ"/>
    <property type="match status" value="1"/>
</dbReference>
<evidence type="ECO:0000256" key="4">
    <source>
        <dbReference type="ARBA" id="ARBA00022723"/>
    </source>
</evidence>
<keyword evidence="9" id="KW-0862">Zinc</keyword>
<dbReference type="InterPro" id="IPR014001">
    <property type="entry name" value="Helicase_ATP-bd"/>
</dbReference>
<evidence type="ECO:0000256" key="6">
    <source>
        <dbReference type="ARBA" id="ARBA00022763"/>
    </source>
</evidence>
<dbReference type="CDD" id="cd17920">
    <property type="entry name" value="DEXHc_RecQ"/>
    <property type="match status" value="1"/>
</dbReference>
<dbReference type="Gene3D" id="1.10.10.10">
    <property type="entry name" value="Winged helix-like DNA-binding domain superfamily/Winged helix DNA-binding domain"/>
    <property type="match status" value="1"/>
</dbReference>
<dbReference type="GO" id="GO:0006310">
    <property type="term" value="P:DNA recombination"/>
    <property type="evidence" value="ECO:0007669"/>
    <property type="project" value="UniProtKB-UniRule"/>
</dbReference>
<protein>
    <recommendedName>
        <fullName evidence="16">DNA helicase RecQ</fullName>
        <ecNumber evidence="16">5.6.2.4</ecNumber>
    </recommendedName>
</protein>
<dbReference type="PROSITE" id="PS50967">
    <property type="entry name" value="HRDC"/>
    <property type="match status" value="1"/>
</dbReference>
<dbReference type="Pfam" id="PF00270">
    <property type="entry name" value="DEAD"/>
    <property type="match status" value="1"/>
</dbReference>
<keyword evidence="5" id="KW-0547">Nucleotide-binding</keyword>
<dbReference type="Gene3D" id="1.10.10.1390">
    <property type="entry name" value="ATP-dependent DNA helicase RecQ"/>
    <property type="match status" value="1"/>
</dbReference>
<dbReference type="InterPro" id="IPR010997">
    <property type="entry name" value="HRDC-like_sf"/>
</dbReference>
<dbReference type="NCBIfam" id="TIGR01389">
    <property type="entry name" value="recQ"/>
    <property type="match status" value="1"/>
</dbReference>
<dbReference type="GO" id="GO:0003677">
    <property type="term" value="F:DNA binding"/>
    <property type="evidence" value="ECO:0007669"/>
    <property type="project" value="UniProtKB-KW"/>
</dbReference>
<dbReference type="GO" id="GO:0009378">
    <property type="term" value="F:four-way junction helicase activity"/>
    <property type="evidence" value="ECO:0007669"/>
    <property type="project" value="TreeGrafter"/>
</dbReference>
<dbReference type="SMART" id="SM00956">
    <property type="entry name" value="RQC"/>
    <property type="match status" value="1"/>
</dbReference>
<evidence type="ECO:0000256" key="14">
    <source>
        <dbReference type="ARBA" id="ARBA00023235"/>
    </source>
</evidence>
<dbReference type="SMART" id="SM00490">
    <property type="entry name" value="HELICc"/>
    <property type="match status" value="1"/>
</dbReference>
<dbReference type="InterPro" id="IPR001650">
    <property type="entry name" value="Helicase_C-like"/>
</dbReference>
<gene>
    <name evidence="20" type="primary">recQ</name>
    <name evidence="20" type="ORF">POREN0001_1658</name>
</gene>
<dbReference type="FunFam" id="3.40.50.300:FF:000156">
    <property type="entry name" value="ATP-dependent DNA helicase recQ"/>
    <property type="match status" value="1"/>
</dbReference>
<comment type="cofactor">
    <cofactor evidence="1">
        <name>Mg(2+)</name>
        <dbReference type="ChEBI" id="CHEBI:18420"/>
    </cofactor>
</comment>
<reference evidence="20 21" key="1">
    <citation type="submission" date="2009-04" db="EMBL/GenBank/DDBJ databases">
        <authorList>
            <person name="Sebastian Y."/>
            <person name="Madupu R."/>
            <person name="Durkin A.S."/>
            <person name="Torralba M."/>
            <person name="Methe B."/>
            <person name="Sutton G.G."/>
            <person name="Strausberg R.L."/>
            <person name="Nelson K.E."/>
        </authorList>
    </citation>
    <scope>NUCLEOTIDE SEQUENCE [LARGE SCALE GENOMIC DNA]</scope>
    <source>
        <strain evidence="21">ATCC 35406 / BCRC 14492 / JCM 8526 / NCTC 13058 / HG 370</strain>
    </source>
</reference>
<evidence type="ECO:0000259" key="17">
    <source>
        <dbReference type="PROSITE" id="PS50967"/>
    </source>
</evidence>
<evidence type="ECO:0000259" key="19">
    <source>
        <dbReference type="PROSITE" id="PS51194"/>
    </source>
</evidence>
<dbReference type="GO" id="GO:0009432">
    <property type="term" value="P:SOS response"/>
    <property type="evidence" value="ECO:0007669"/>
    <property type="project" value="UniProtKB-UniRule"/>
</dbReference>
<dbReference type="InterPro" id="IPR011545">
    <property type="entry name" value="DEAD/DEAH_box_helicase_dom"/>
</dbReference>
<dbReference type="InterPro" id="IPR048671">
    <property type="entry name" value="RecQ-1-like_HTH"/>
</dbReference>
<keyword evidence="8 20" id="KW-0347">Helicase</keyword>
<keyword evidence="13" id="KW-0234">DNA repair</keyword>
<dbReference type="PROSITE" id="PS51194">
    <property type="entry name" value="HELICASE_CTER"/>
    <property type="match status" value="1"/>
</dbReference>
<keyword evidence="11" id="KW-0238">DNA-binding</keyword>
<evidence type="ECO:0000256" key="10">
    <source>
        <dbReference type="ARBA" id="ARBA00022840"/>
    </source>
</evidence>
<dbReference type="STRING" id="553175.POREN0001_1658"/>
<feature type="domain" description="HRDC" evidence="17">
    <location>
        <begin position="527"/>
        <end position="607"/>
    </location>
</feature>
<dbReference type="GO" id="GO:0005737">
    <property type="term" value="C:cytoplasm"/>
    <property type="evidence" value="ECO:0007669"/>
    <property type="project" value="TreeGrafter"/>
</dbReference>
<evidence type="ECO:0000256" key="13">
    <source>
        <dbReference type="ARBA" id="ARBA00023204"/>
    </source>
</evidence>
<dbReference type="InterPro" id="IPR036390">
    <property type="entry name" value="WH_DNA-bd_sf"/>
</dbReference>
<organism evidence="20 21">
    <name type="scientific">Porphyromonas endodontalis (strain ATCC 35406 / DSM 24491 / JCM 8526 / CCUG 16442 / BCRC 14492 / NCTC 13058 / HG 370)</name>
    <name type="common">Bacteroides endodontalis</name>
    <dbReference type="NCBI Taxonomy" id="553175"/>
    <lineage>
        <taxon>Bacteria</taxon>
        <taxon>Pseudomonadati</taxon>
        <taxon>Bacteroidota</taxon>
        <taxon>Bacteroidia</taxon>
        <taxon>Bacteroidales</taxon>
        <taxon>Porphyromonadaceae</taxon>
        <taxon>Porphyromonas</taxon>
    </lineage>
</organism>
<evidence type="ECO:0000256" key="16">
    <source>
        <dbReference type="NCBIfam" id="TIGR01389"/>
    </source>
</evidence>
<evidence type="ECO:0000313" key="20">
    <source>
        <dbReference type="EMBL" id="EEN82522.1"/>
    </source>
</evidence>
<evidence type="ECO:0000256" key="8">
    <source>
        <dbReference type="ARBA" id="ARBA00022806"/>
    </source>
</evidence>
<dbReference type="SUPFAM" id="SSF52540">
    <property type="entry name" value="P-loop containing nucleoside triphosphate hydrolases"/>
    <property type="match status" value="1"/>
</dbReference>
<dbReference type="GO" id="GO:0046872">
    <property type="term" value="F:metal ion binding"/>
    <property type="evidence" value="ECO:0007669"/>
    <property type="project" value="UniProtKB-KW"/>
</dbReference>
<comment type="catalytic activity">
    <reaction evidence="15">
        <text>Couples ATP hydrolysis with the unwinding of duplex DNA by translocating in the 3'-5' direction.</text>
        <dbReference type="EC" id="5.6.2.4"/>
    </reaction>
</comment>
<dbReference type="PANTHER" id="PTHR13710">
    <property type="entry name" value="DNA HELICASE RECQ FAMILY MEMBER"/>
    <property type="match status" value="1"/>
</dbReference>
<dbReference type="Pfam" id="PF21220">
    <property type="entry name" value="RecQ-1-like_HTH"/>
    <property type="match status" value="1"/>
</dbReference>
<evidence type="ECO:0000256" key="12">
    <source>
        <dbReference type="ARBA" id="ARBA00023172"/>
    </source>
</evidence>
<dbReference type="GO" id="GO:0006260">
    <property type="term" value="P:DNA replication"/>
    <property type="evidence" value="ECO:0007669"/>
    <property type="project" value="InterPro"/>
</dbReference>
<comment type="caution">
    <text evidence="20">The sequence shown here is derived from an EMBL/GenBank/DDBJ whole genome shotgun (WGS) entry which is preliminary data.</text>
</comment>
<comment type="similarity">
    <text evidence="3">Belongs to the helicase family. RecQ subfamily.</text>
</comment>
<dbReference type="GO" id="GO:0043138">
    <property type="term" value="F:3'-5' DNA helicase activity"/>
    <property type="evidence" value="ECO:0007669"/>
    <property type="project" value="UniProtKB-EC"/>
</dbReference>
<feature type="domain" description="Helicase C-terminal" evidence="19">
    <location>
        <begin position="218"/>
        <end position="366"/>
    </location>
</feature>
<evidence type="ECO:0000313" key="21">
    <source>
        <dbReference type="Proteomes" id="UP000004295"/>
    </source>
</evidence>
<dbReference type="GO" id="GO:0043590">
    <property type="term" value="C:bacterial nucleoid"/>
    <property type="evidence" value="ECO:0007669"/>
    <property type="project" value="TreeGrafter"/>
</dbReference>
<dbReference type="Pfam" id="PF00271">
    <property type="entry name" value="Helicase_C"/>
    <property type="match status" value="1"/>
</dbReference>
<keyword evidence="12" id="KW-0233">DNA recombination</keyword>
<dbReference type="PANTHER" id="PTHR13710:SF105">
    <property type="entry name" value="ATP-DEPENDENT DNA HELICASE Q1"/>
    <property type="match status" value="1"/>
</dbReference>
<dbReference type="SUPFAM" id="SSF46785">
    <property type="entry name" value="Winged helix' DNA-binding domain"/>
    <property type="match status" value="1"/>
</dbReference>
<dbReference type="InterPro" id="IPR002121">
    <property type="entry name" value="HRDC_dom"/>
</dbReference>
<dbReference type="Pfam" id="PF09382">
    <property type="entry name" value="RQC"/>
    <property type="match status" value="1"/>
</dbReference>
<keyword evidence="7 20" id="KW-0378">Hydrolase</keyword>
<dbReference type="Gene3D" id="1.10.150.80">
    <property type="entry name" value="HRDC domain"/>
    <property type="match status" value="1"/>
</dbReference>
<dbReference type="AlphaFoldDB" id="C3JBC5"/>
<keyword evidence="21" id="KW-1185">Reference proteome</keyword>
<dbReference type="Pfam" id="PF16124">
    <property type="entry name" value="RecQ_Zn_bind"/>
    <property type="match status" value="1"/>
</dbReference>
<accession>C3JBC5</accession>
<dbReference type="GO" id="GO:0005524">
    <property type="term" value="F:ATP binding"/>
    <property type="evidence" value="ECO:0007669"/>
    <property type="project" value="UniProtKB-KW"/>
</dbReference>
<dbReference type="SMART" id="SM00341">
    <property type="entry name" value="HRDC"/>
    <property type="match status" value="1"/>
</dbReference>
<evidence type="ECO:0000256" key="9">
    <source>
        <dbReference type="ARBA" id="ARBA00022833"/>
    </source>
</evidence>
<dbReference type="SMART" id="SM00487">
    <property type="entry name" value="DEXDc"/>
    <property type="match status" value="1"/>
</dbReference>
<dbReference type="GO" id="GO:0030894">
    <property type="term" value="C:replisome"/>
    <property type="evidence" value="ECO:0007669"/>
    <property type="project" value="TreeGrafter"/>
</dbReference>
<proteinExistence type="inferred from homology"/>
<evidence type="ECO:0000256" key="11">
    <source>
        <dbReference type="ARBA" id="ARBA00023125"/>
    </source>
</evidence>
<keyword evidence="4" id="KW-0479">Metal-binding</keyword>
<evidence type="ECO:0000259" key="18">
    <source>
        <dbReference type="PROSITE" id="PS51192"/>
    </source>
</evidence>
<dbReference type="GO" id="GO:0016787">
    <property type="term" value="F:hydrolase activity"/>
    <property type="evidence" value="ECO:0007669"/>
    <property type="project" value="UniProtKB-KW"/>
</dbReference>
<keyword evidence="10" id="KW-0067">ATP-binding</keyword>
<dbReference type="InterPro" id="IPR018982">
    <property type="entry name" value="RQC_domain"/>
</dbReference>
<dbReference type="EMBL" id="ACNN01000026">
    <property type="protein sequence ID" value="EEN82522.1"/>
    <property type="molecule type" value="Genomic_DNA"/>
</dbReference>
<evidence type="ECO:0000256" key="3">
    <source>
        <dbReference type="ARBA" id="ARBA00005446"/>
    </source>
</evidence>
<dbReference type="GO" id="GO:0006281">
    <property type="term" value="P:DNA repair"/>
    <property type="evidence" value="ECO:0007669"/>
    <property type="project" value="UniProtKB-KW"/>
</dbReference>
<keyword evidence="14" id="KW-0413">Isomerase</keyword>
<evidence type="ECO:0000256" key="2">
    <source>
        <dbReference type="ARBA" id="ARBA00001947"/>
    </source>
</evidence>
<dbReference type="FunFam" id="3.40.50.300:FF:001051">
    <property type="entry name" value="ATP-dependent DNA helicase RecQ"/>
    <property type="match status" value="1"/>
</dbReference>
<feature type="domain" description="Helicase ATP-binding" evidence="18">
    <location>
        <begin position="26"/>
        <end position="197"/>
    </location>
</feature>
<dbReference type="Proteomes" id="UP000004295">
    <property type="component" value="Unassembled WGS sequence"/>
</dbReference>
<dbReference type="GeneID" id="93366133"/>
<dbReference type="InterPro" id="IPR032284">
    <property type="entry name" value="RecQ_Zn-bd"/>
</dbReference>
<dbReference type="SUPFAM" id="SSF47819">
    <property type="entry name" value="HRDC-like"/>
    <property type="match status" value="1"/>
</dbReference>
<evidence type="ECO:0000256" key="15">
    <source>
        <dbReference type="ARBA" id="ARBA00034617"/>
    </source>
</evidence>
<dbReference type="Gene3D" id="3.40.50.300">
    <property type="entry name" value="P-loop containing nucleotide triphosphate hydrolases"/>
    <property type="match status" value="2"/>
</dbReference>
<dbReference type="RefSeq" id="WP_004334372.1">
    <property type="nucleotide sequence ID" value="NZ_ACNN01000026.1"/>
</dbReference>
<dbReference type="InterPro" id="IPR006293">
    <property type="entry name" value="DNA_helicase_ATP-dep_RecQ_bac"/>
</dbReference>
<evidence type="ECO:0000256" key="1">
    <source>
        <dbReference type="ARBA" id="ARBA00001946"/>
    </source>
</evidence>
<sequence>MDLTLLAHLKEHFGFETFKNHQEEIICALLEGKDCFVLMPTGGGKSMCYQLPALISEGTAIIISPLIALMKNQVDALRSYCNDDCVVHFFNSSLRKSQMDLVRQDTLAGRTKLLYVTPECLTKEENQAFLQSISISFFAIDEAHCISEWGHDFRPEYRKIRPMIDVIGRRPIIALTATATPKVEHDILRTLQIPQAHIFRSSFNRPNLFYSILPKNEDVDRNIVRFVLSNPQKSGIVYCMSRSKVTTFAKILRINGIRALPYHAGLDAQERAANQDAFLSEECQVIVATIAFGMGIDKPDVRFVIHYDMPKSLEGYYQETGRAGRDGGEGVCIAYYSQSDMQRLEKFMQDKSNSEREIGKQLLAETSNYAESALCRRKLLLHYFGEEYREENCGNCDNCTMSKKKLNASEWLQSLIETVLALKEKFKAEYVVDVLRGVDTADTEAYGHTELECFGQGNDVDADLWQCVISQAVIGGFIDKDVENYGILKVTAKGKKFLKKPTKFEVVIDDQDDEEDAMVGKEDASGEAGDPELFSIMKEFRKTMALQLKVPAYVIFQDASLKAMATLYPTTEEELQNIPGVSSSKVKRYGAEFLKLIRKHVEENEIERPIDFHVRTIPNKSKIKLTIIEQIDRKVSLEDIAFFNNLEIDELLTELEEIVYSGTGINIDYAIKEIMDDSDVLEVYTYLKQSETDSIDAVLEEFGDVYSLEELRLIRIKFISEQAN</sequence>
<dbReference type="InterPro" id="IPR027417">
    <property type="entry name" value="P-loop_NTPase"/>
</dbReference>
<dbReference type="NCBIfam" id="TIGR00614">
    <property type="entry name" value="recQ_fam"/>
    <property type="match status" value="1"/>
</dbReference>
<name>C3JBC5_POREA</name>
<evidence type="ECO:0000256" key="7">
    <source>
        <dbReference type="ARBA" id="ARBA00022801"/>
    </source>
</evidence>
<dbReference type="InterPro" id="IPR004589">
    <property type="entry name" value="DNA_helicase_ATP-dep_RecQ"/>
</dbReference>
<evidence type="ECO:0000256" key="5">
    <source>
        <dbReference type="ARBA" id="ARBA00022741"/>
    </source>
</evidence>
<dbReference type="InterPro" id="IPR044876">
    <property type="entry name" value="HRDC_dom_sf"/>
</dbReference>
<dbReference type="InterPro" id="IPR036388">
    <property type="entry name" value="WH-like_DNA-bd_sf"/>
</dbReference>
<dbReference type="PROSITE" id="PS51192">
    <property type="entry name" value="HELICASE_ATP_BIND_1"/>
    <property type="match status" value="1"/>
</dbReference>
<dbReference type="eggNOG" id="COG0514">
    <property type="taxonomic scope" value="Bacteria"/>
</dbReference>
<comment type="cofactor">
    <cofactor evidence="2">
        <name>Zn(2+)</name>
        <dbReference type="ChEBI" id="CHEBI:29105"/>
    </cofactor>
</comment>
<dbReference type="EC" id="5.6.2.4" evidence="16"/>
<dbReference type="Pfam" id="PF00570">
    <property type="entry name" value="HRDC"/>
    <property type="match status" value="1"/>
</dbReference>
<keyword evidence="6" id="KW-0227">DNA damage</keyword>